<reference evidence="7" key="2">
    <citation type="submission" date="2019-10" db="EMBL/GenBank/DDBJ databases">
        <authorList>
            <consortium name="NCBI Genome Project"/>
        </authorList>
    </citation>
    <scope>NUCLEOTIDE SEQUENCE</scope>
    <source>
        <strain evidence="7">NI907</strain>
    </source>
</reference>
<dbReference type="KEGG" id="pgri:PgNI_04559"/>
<name>A0A6P8BCU2_PYRGI</name>
<organism evidence="6 7">
    <name type="scientific">Pyricularia grisea</name>
    <name type="common">Crabgrass-specific blast fungus</name>
    <name type="synonym">Magnaporthe grisea</name>
    <dbReference type="NCBI Taxonomy" id="148305"/>
    <lineage>
        <taxon>Eukaryota</taxon>
        <taxon>Fungi</taxon>
        <taxon>Dikarya</taxon>
        <taxon>Ascomycota</taxon>
        <taxon>Pezizomycotina</taxon>
        <taxon>Sordariomycetes</taxon>
        <taxon>Sordariomycetidae</taxon>
        <taxon>Magnaporthales</taxon>
        <taxon>Pyriculariaceae</taxon>
        <taxon>Pyricularia</taxon>
    </lineage>
</organism>
<dbReference type="SUPFAM" id="SSF56024">
    <property type="entry name" value="Phospholipase D/nuclease"/>
    <property type="match status" value="2"/>
</dbReference>
<dbReference type="GO" id="GO:0003690">
    <property type="term" value="F:double-stranded DNA binding"/>
    <property type="evidence" value="ECO:0007669"/>
    <property type="project" value="TreeGrafter"/>
</dbReference>
<evidence type="ECO:0000256" key="1">
    <source>
        <dbReference type="PIRSR" id="PIRSR610347-1"/>
    </source>
</evidence>
<dbReference type="Proteomes" id="UP000515153">
    <property type="component" value="Unplaced"/>
</dbReference>
<feature type="compositionally biased region" description="Basic and acidic residues" evidence="4">
    <location>
        <begin position="39"/>
        <end position="52"/>
    </location>
</feature>
<gene>
    <name evidence="7" type="ORF">PgNI_04559</name>
</gene>
<evidence type="ECO:0000256" key="2">
    <source>
        <dbReference type="PIRSR" id="PIRSR610347-2"/>
    </source>
</evidence>
<dbReference type="Pfam" id="PF06087">
    <property type="entry name" value="Tyr-DNA_phospho"/>
    <property type="match status" value="1"/>
</dbReference>
<dbReference type="InterPro" id="IPR001736">
    <property type="entry name" value="PLipase_D/transphosphatidylase"/>
</dbReference>
<feature type="active site" description="Proton donor/acceptor" evidence="1">
    <location>
        <position position="491"/>
    </location>
</feature>
<dbReference type="GO" id="GO:0003697">
    <property type="term" value="F:single-stranded DNA binding"/>
    <property type="evidence" value="ECO:0007669"/>
    <property type="project" value="TreeGrafter"/>
</dbReference>
<protein>
    <recommendedName>
        <fullName evidence="5">PLD phosphodiesterase domain-containing protein</fullName>
    </recommendedName>
</protein>
<feature type="compositionally biased region" description="Polar residues" evidence="4">
    <location>
        <begin position="581"/>
        <end position="590"/>
    </location>
</feature>
<proteinExistence type="predicted"/>
<dbReference type="GO" id="GO:0005634">
    <property type="term" value="C:nucleus"/>
    <property type="evidence" value="ECO:0007669"/>
    <property type="project" value="InterPro"/>
</dbReference>
<accession>A0A6P8BCU2</accession>
<dbReference type="GO" id="GO:0006281">
    <property type="term" value="P:DNA repair"/>
    <property type="evidence" value="ECO:0007669"/>
    <property type="project" value="InterPro"/>
</dbReference>
<dbReference type="PANTHER" id="PTHR12415">
    <property type="entry name" value="TYROSYL-DNA PHOSPHODIESTERASE 1"/>
    <property type="match status" value="1"/>
</dbReference>
<evidence type="ECO:0000313" key="6">
    <source>
        <dbReference type="Proteomes" id="UP000515153"/>
    </source>
</evidence>
<dbReference type="PANTHER" id="PTHR12415:SF4">
    <property type="entry name" value="TYROSYL-DNA PHOSPHODIESTERASE DOMAIN-CONTAINING PROTEIN"/>
    <property type="match status" value="1"/>
</dbReference>
<sequence>MDPRAAHALNGGDNEDDALRIAIALSLGVDVSSQDVEIIESRNRSNSRRTDAIDLTSDSPEPESVPAPQTEAKRPTSPPLVPSSTQSSIFGMDRKKMEEERLARLSKRKASDTEAHEIERPAQKPRLENEVAPTIKGSSAVPPTRVHNLPAANRLPFPTGVVKRTWLQGQSRSSQDITIEEVLQKDQLELAVLSSFDWDTEWLWTKVDPTKTKTTLIAFAGSEAEQERVAASAQGVARLCFPPMNGNGNMHSKLQLLKFPGYIRIVVPSGNLVPYDWGEQNGIIENSVFIIDLPPLKAGVKLEDNVMTSFGEELIYFLTAQGLNERIVSSLCKYDFSQTSRYAFVHTIAGVHTGDKWRRTGYCGLGRGIQNLGLATDEPVEIDFVASSIGSLKYGYLAALYNAFQGDSGLKDYQSRASKTKNTKEDAASVQKAKLRNCFRIYFPSLGTVETSRGGIRSAGTLCLRSNWWEAATFPRELFRDYENPRGALVHSKIIFARSPATSAAWAYVGSANISESAWGNLLVKDRASSQPKMSCRNWECGVIVPVGESASPGRVLSTGIDLGDASAGKGGSLHAHQGHISPQDQNSPAGISRSLEELFRECVPLPMKLPGRSYASAQDGKVPRPWCFDQAPRI</sequence>
<dbReference type="Gene3D" id="3.30.870.10">
    <property type="entry name" value="Endonuclease Chain A"/>
    <property type="match status" value="2"/>
</dbReference>
<reference evidence="7" key="3">
    <citation type="submission" date="2025-08" db="UniProtKB">
        <authorList>
            <consortium name="RefSeq"/>
        </authorList>
    </citation>
    <scope>IDENTIFICATION</scope>
    <source>
        <strain evidence="7">NI907</strain>
    </source>
</reference>
<dbReference type="OrthoDB" id="47785at2759"/>
<feature type="domain" description="PLD phosphodiesterase" evidence="5">
    <location>
        <begin position="486"/>
        <end position="518"/>
    </location>
</feature>
<feature type="region of interest" description="Disordered" evidence="4">
    <location>
        <begin position="99"/>
        <end position="118"/>
    </location>
</feature>
<dbReference type="PROSITE" id="PS50035">
    <property type="entry name" value="PLD"/>
    <property type="match status" value="1"/>
</dbReference>
<evidence type="ECO:0000256" key="3">
    <source>
        <dbReference type="PIRSR" id="PIRSR610347-3"/>
    </source>
</evidence>
<dbReference type="AlphaFoldDB" id="A0A6P8BCU2"/>
<dbReference type="RefSeq" id="XP_030984879.1">
    <property type="nucleotide sequence ID" value="XM_031124604.1"/>
</dbReference>
<keyword evidence="6" id="KW-1185">Reference proteome</keyword>
<feature type="region of interest" description="Disordered" evidence="4">
    <location>
        <begin position="39"/>
        <end position="94"/>
    </location>
</feature>
<feature type="binding site" evidence="2">
    <location>
        <position position="493"/>
    </location>
    <ligand>
        <name>substrate</name>
    </ligand>
</feature>
<evidence type="ECO:0000313" key="7">
    <source>
        <dbReference type="RefSeq" id="XP_030984879.1"/>
    </source>
</evidence>
<dbReference type="GO" id="GO:0017005">
    <property type="term" value="F:3'-tyrosyl-DNA phosphodiesterase activity"/>
    <property type="evidence" value="ECO:0007669"/>
    <property type="project" value="TreeGrafter"/>
</dbReference>
<feature type="region of interest" description="Disordered" evidence="4">
    <location>
        <begin position="568"/>
        <end position="590"/>
    </location>
</feature>
<evidence type="ECO:0000256" key="4">
    <source>
        <dbReference type="SAM" id="MobiDB-lite"/>
    </source>
</evidence>
<evidence type="ECO:0000259" key="5">
    <source>
        <dbReference type="PROSITE" id="PS50035"/>
    </source>
</evidence>
<dbReference type="CDD" id="cd09123">
    <property type="entry name" value="PLDc_Tdp1_2"/>
    <property type="match status" value="1"/>
</dbReference>
<dbReference type="CDD" id="cd09122">
    <property type="entry name" value="PLDc_Tdp1_1"/>
    <property type="match status" value="1"/>
</dbReference>
<dbReference type="InterPro" id="IPR010347">
    <property type="entry name" value="Tdp1"/>
</dbReference>
<feature type="site" description="Interaction with DNA" evidence="3">
    <location>
        <position position="515"/>
    </location>
</feature>
<feature type="binding site" evidence="2">
    <location>
        <position position="253"/>
    </location>
    <ligand>
        <name>substrate</name>
    </ligand>
</feature>
<dbReference type="GeneID" id="41959513"/>
<reference evidence="7" key="1">
    <citation type="journal article" date="2019" name="Mol. Biol. Evol.">
        <title>Blast fungal genomes show frequent chromosomal changes, gene gains and losses, and effector gene turnover.</title>
        <authorList>
            <person name="Gomez Luciano L.B."/>
            <person name="Jason Tsai I."/>
            <person name="Chuma I."/>
            <person name="Tosa Y."/>
            <person name="Chen Y.H."/>
            <person name="Li J.Y."/>
            <person name="Li M.Y."/>
            <person name="Jade Lu M.Y."/>
            <person name="Nakayashiki H."/>
            <person name="Li W.H."/>
        </authorList>
    </citation>
    <scope>NUCLEOTIDE SEQUENCE</scope>
    <source>
        <strain evidence="7">NI907</strain>
    </source>
</reference>
<feature type="active site" description="Nucleophile" evidence="1">
    <location>
        <position position="251"/>
    </location>
</feature>